<dbReference type="NCBIfam" id="TIGR02595">
    <property type="entry name" value="PEP_CTERM"/>
    <property type="match status" value="1"/>
</dbReference>
<dbReference type="OrthoDB" id="495445at2"/>
<evidence type="ECO:0000256" key="1">
    <source>
        <dbReference type="SAM" id="SignalP"/>
    </source>
</evidence>
<sequence length="217" mass="22549">MKKNTCSTLLGSVLFATGVTVALMAAPPKAAPASNQTTAICNVNNVSLGGINATACKGPFDGNDTGAQGTLLSDLNNGLFKNSLSSDYTYNWALAGKSDESNNFLTAANNFSSGAWSLKQPLSSDTFVLSLKTSTAYSAYLFTGINYTNLQGFFNTVGVALAGNGNQGKALSHASLFVATKKHNEQPPVKKVPEPGTLLGLGLTATGMVVSRRRKSN</sequence>
<protein>
    <submittedName>
        <fullName evidence="3">PEP-CTERM sorting domain-containing protein</fullName>
    </submittedName>
</protein>
<dbReference type="EMBL" id="ANNX02000020">
    <property type="protein sequence ID" value="KYC41908.1"/>
    <property type="molecule type" value="Genomic_DNA"/>
</dbReference>
<dbReference type="InterPro" id="IPR013424">
    <property type="entry name" value="Ice-binding_C"/>
</dbReference>
<organism evidence="3 4">
    <name type="scientific">Scytonema hofmannii PCC 7110</name>
    <dbReference type="NCBI Taxonomy" id="128403"/>
    <lineage>
        <taxon>Bacteria</taxon>
        <taxon>Bacillati</taxon>
        <taxon>Cyanobacteriota</taxon>
        <taxon>Cyanophyceae</taxon>
        <taxon>Nostocales</taxon>
        <taxon>Scytonemataceae</taxon>
        <taxon>Scytonema</taxon>
    </lineage>
</organism>
<reference evidence="3 4" key="1">
    <citation type="journal article" date="2013" name="Genome Biol. Evol.">
        <title>Genomes of Stigonematalean cyanobacteria (subsection V) and the evolution of oxygenic photosynthesis from prokaryotes to plastids.</title>
        <authorList>
            <person name="Dagan T."/>
            <person name="Roettger M."/>
            <person name="Stucken K."/>
            <person name="Landan G."/>
            <person name="Koch R."/>
            <person name="Major P."/>
            <person name="Gould S.B."/>
            <person name="Goremykin V.V."/>
            <person name="Rippka R."/>
            <person name="Tandeau de Marsac N."/>
            <person name="Gugger M."/>
            <person name="Lockhart P.J."/>
            <person name="Allen J.F."/>
            <person name="Brune I."/>
            <person name="Maus I."/>
            <person name="Puhler A."/>
            <person name="Martin W.F."/>
        </authorList>
    </citation>
    <scope>NUCLEOTIDE SEQUENCE [LARGE SCALE GENOMIC DNA]</scope>
    <source>
        <strain evidence="3 4">PCC 7110</strain>
    </source>
</reference>
<feature type="domain" description="Ice-binding protein C-terminal" evidence="2">
    <location>
        <begin position="192"/>
        <end position="214"/>
    </location>
</feature>
<feature type="signal peptide" evidence="1">
    <location>
        <begin position="1"/>
        <end position="25"/>
    </location>
</feature>
<feature type="chain" id="PRO_5007300627" evidence="1">
    <location>
        <begin position="26"/>
        <end position="217"/>
    </location>
</feature>
<comment type="caution">
    <text evidence="3">The sequence shown here is derived from an EMBL/GenBank/DDBJ whole genome shotgun (WGS) entry which is preliminary data.</text>
</comment>
<name>A0A139XB28_9CYAN</name>
<dbReference type="Proteomes" id="UP000076925">
    <property type="component" value="Unassembled WGS sequence"/>
</dbReference>
<evidence type="ECO:0000313" key="4">
    <source>
        <dbReference type="Proteomes" id="UP000076925"/>
    </source>
</evidence>
<evidence type="ECO:0000259" key="2">
    <source>
        <dbReference type="Pfam" id="PF07589"/>
    </source>
</evidence>
<dbReference type="Pfam" id="PF07589">
    <property type="entry name" value="PEP-CTERM"/>
    <property type="match status" value="1"/>
</dbReference>
<proteinExistence type="predicted"/>
<evidence type="ECO:0000313" key="3">
    <source>
        <dbReference type="EMBL" id="KYC41908.1"/>
    </source>
</evidence>
<keyword evidence="4" id="KW-1185">Reference proteome</keyword>
<dbReference type="STRING" id="128403.WA1_17985"/>
<gene>
    <name evidence="3" type="ORF">WA1_17985</name>
</gene>
<dbReference type="RefSeq" id="WP_066612914.1">
    <property type="nucleotide sequence ID" value="NZ_KQ976354.1"/>
</dbReference>
<accession>A0A139XB28</accession>
<dbReference type="AlphaFoldDB" id="A0A139XB28"/>
<keyword evidence="1" id="KW-0732">Signal</keyword>